<evidence type="ECO:0000313" key="3">
    <source>
        <dbReference type="EMBL" id="CAA7039466.1"/>
    </source>
</evidence>
<evidence type="ECO:0000256" key="2">
    <source>
        <dbReference type="SAM" id="Phobius"/>
    </source>
</evidence>
<accession>A0A6D2JHZ8</accession>
<feature type="transmembrane region" description="Helical" evidence="2">
    <location>
        <begin position="152"/>
        <end position="170"/>
    </location>
</feature>
<comment type="caution">
    <text evidence="3">The sequence shown here is derived from an EMBL/GenBank/DDBJ whole genome shotgun (WGS) entry which is preliminary data.</text>
</comment>
<evidence type="ECO:0000313" key="4">
    <source>
        <dbReference type="Proteomes" id="UP000467841"/>
    </source>
</evidence>
<protein>
    <submittedName>
        <fullName evidence="3">Uncharacterized protein</fullName>
    </submittedName>
</protein>
<organism evidence="3 4">
    <name type="scientific">Microthlaspi erraticum</name>
    <dbReference type="NCBI Taxonomy" id="1685480"/>
    <lineage>
        <taxon>Eukaryota</taxon>
        <taxon>Viridiplantae</taxon>
        <taxon>Streptophyta</taxon>
        <taxon>Embryophyta</taxon>
        <taxon>Tracheophyta</taxon>
        <taxon>Spermatophyta</taxon>
        <taxon>Magnoliopsida</taxon>
        <taxon>eudicotyledons</taxon>
        <taxon>Gunneridae</taxon>
        <taxon>Pentapetalae</taxon>
        <taxon>rosids</taxon>
        <taxon>malvids</taxon>
        <taxon>Brassicales</taxon>
        <taxon>Brassicaceae</taxon>
        <taxon>Coluteocarpeae</taxon>
        <taxon>Microthlaspi</taxon>
    </lineage>
</organism>
<evidence type="ECO:0000256" key="1">
    <source>
        <dbReference type="SAM" id="MobiDB-lite"/>
    </source>
</evidence>
<keyword evidence="2" id="KW-0812">Transmembrane</keyword>
<reference evidence="3" key="1">
    <citation type="submission" date="2020-01" db="EMBL/GenBank/DDBJ databases">
        <authorList>
            <person name="Mishra B."/>
        </authorList>
    </citation>
    <scope>NUCLEOTIDE SEQUENCE [LARGE SCALE GENOMIC DNA]</scope>
</reference>
<keyword evidence="2" id="KW-0472">Membrane</keyword>
<name>A0A6D2JHZ8_9BRAS</name>
<dbReference type="Proteomes" id="UP000467841">
    <property type="component" value="Unassembled WGS sequence"/>
</dbReference>
<gene>
    <name evidence="3" type="ORF">MERR_LOCUS26701</name>
</gene>
<feature type="compositionally biased region" description="Basic residues" evidence="1">
    <location>
        <begin position="1"/>
        <end position="12"/>
    </location>
</feature>
<dbReference type="EMBL" id="CACVBM020001211">
    <property type="protein sequence ID" value="CAA7039466.1"/>
    <property type="molecule type" value="Genomic_DNA"/>
</dbReference>
<keyword evidence="4" id="KW-1185">Reference proteome</keyword>
<keyword evidence="2" id="KW-1133">Transmembrane helix</keyword>
<dbReference type="AlphaFoldDB" id="A0A6D2JHZ8"/>
<proteinExistence type="predicted"/>
<feature type="compositionally biased region" description="Basic and acidic residues" evidence="1">
    <location>
        <begin position="13"/>
        <end position="39"/>
    </location>
</feature>
<feature type="region of interest" description="Disordered" evidence="1">
    <location>
        <begin position="1"/>
        <end position="48"/>
    </location>
</feature>
<sequence>MKLGFKRASGRPRRWDGRRDDRPDNRVVAESERSGRMDSRSAGVVGGRDLADVSRPDVGRYFPARTDASAVVRGTGCAAARLVPGSRAWSCAAWRDVWLGRPRDNVSRVVLRDRPVLNFGRDFRRTDMIWPSAKHSFSASRTARLGAVLDRAVWTVFTLLVVTPFLLIQIRPFQLRWKVNSIRARRELVLMKSIE</sequence>